<feature type="region of interest" description="Disordered" evidence="1">
    <location>
        <begin position="487"/>
        <end position="528"/>
    </location>
</feature>
<dbReference type="Proteomes" id="UP001064489">
    <property type="component" value="Chromosome 3"/>
</dbReference>
<dbReference type="AlphaFoldDB" id="A0AAD5NYG0"/>
<protein>
    <recommendedName>
        <fullName evidence="4">DUF4283 domain-containing protein</fullName>
    </recommendedName>
</protein>
<sequence>MDTLSLEMEISKILEIGAAISLDFQGREEELSQRGCPSWLLAFMNKLNPQWKRATLAPVRQNFHKRKANLDMKAYSGVNMEVVKITSNRSSSSFAEAVRGLPKTDNLKVSIVIFCKFADVKDKGSERLEVVSWDEEENDSRWLSYCDVGVFKKRFKSIDDRNAFIRSKELWEDLFSFVGGWSSAITPQCRLSWVEFRGIPLNVWCGEFFLKLGWAVDEPLLIEKETLNRENLFRGKVLTLISNGVSCPANIKVNMRKSFFSVSVREDSTPLDMDWISGKFGWDSGDSTISMDAGVNAPIMKQAFPTTEQLKASCSKTGGAAADKYTAFQLSVVKKSASSKVVQFDYMGLGSGYTKNGFLVKPKLACGFPKRAQLKEKGININNEDSNTSAAHLGHPNMELEKGKSVERSWLSEDIGESSLEESGEGFRLQSKILGGESSKAGLDHLVSGNHPKKKVGRDFDLSEGGGMGKELGPSFKEALLKGGPGLIPQAENSVGQRFKDSESEKEISSKVSLSSSENSISHVSEPQHLDGDNLVASVVANSSGRLRNVYSKKVVEKGVELGYLKFPKSVNNGGVANEGRGDSSAETWSLSEEVAKVIEMGVALGFDFNGSVEKVAAEISRREKDDEARYLATK</sequence>
<feature type="compositionally biased region" description="Low complexity" evidence="1">
    <location>
        <begin position="510"/>
        <end position="525"/>
    </location>
</feature>
<evidence type="ECO:0000256" key="1">
    <source>
        <dbReference type="SAM" id="MobiDB-lite"/>
    </source>
</evidence>
<name>A0AAD5NYG0_ACENE</name>
<feature type="compositionally biased region" description="Basic and acidic residues" evidence="1">
    <location>
        <begin position="498"/>
        <end position="509"/>
    </location>
</feature>
<proteinExistence type="predicted"/>
<organism evidence="2 3">
    <name type="scientific">Acer negundo</name>
    <name type="common">Box elder</name>
    <dbReference type="NCBI Taxonomy" id="4023"/>
    <lineage>
        <taxon>Eukaryota</taxon>
        <taxon>Viridiplantae</taxon>
        <taxon>Streptophyta</taxon>
        <taxon>Embryophyta</taxon>
        <taxon>Tracheophyta</taxon>
        <taxon>Spermatophyta</taxon>
        <taxon>Magnoliopsida</taxon>
        <taxon>eudicotyledons</taxon>
        <taxon>Gunneridae</taxon>
        <taxon>Pentapetalae</taxon>
        <taxon>rosids</taxon>
        <taxon>malvids</taxon>
        <taxon>Sapindales</taxon>
        <taxon>Sapindaceae</taxon>
        <taxon>Hippocastanoideae</taxon>
        <taxon>Acereae</taxon>
        <taxon>Acer</taxon>
    </lineage>
</organism>
<evidence type="ECO:0000313" key="3">
    <source>
        <dbReference type="Proteomes" id="UP001064489"/>
    </source>
</evidence>
<gene>
    <name evidence="2" type="ORF">LWI28_026961</name>
</gene>
<dbReference type="EMBL" id="JAJSOW010000100">
    <property type="protein sequence ID" value="KAI9187338.1"/>
    <property type="molecule type" value="Genomic_DNA"/>
</dbReference>
<evidence type="ECO:0000313" key="2">
    <source>
        <dbReference type="EMBL" id="KAI9187338.1"/>
    </source>
</evidence>
<reference evidence="2" key="2">
    <citation type="submission" date="2023-02" db="EMBL/GenBank/DDBJ databases">
        <authorList>
            <person name="Swenson N.G."/>
            <person name="Wegrzyn J.L."/>
            <person name="Mcevoy S.L."/>
        </authorList>
    </citation>
    <scope>NUCLEOTIDE SEQUENCE</scope>
    <source>
        <strain evidence="2">91603</strain>
        <tissue evidence="2">Leaf</tissue>
    </source>
</reference>
<comment type="caution">
    <text evidence="2">The sequence shown here is derived from an EMBL/GenBank/DDBJ whole genome shotgun (WGS) entry which is preliminary data.</text>
</comment>
<keyword evidence="3" id="KW-1185">Reference proteome</keyword>
<evidence type="ECO:0008006" key="4">
    <source>
        <dbReference type="Google" id="ProtNLM"/>
    </source>
</evidence>
<accession>A0AAD5NYG0</accession>
<reference evidence="2" key="1">
    <citation type="journal article" date="2022" name="Plant J.">
        <title>Strategies of tolerance reflected in two North American maple genomes.</title>
        <authorList>
            <person name="McEvoy S.L."/>
            <person name="Sezen U.U."/>
            <person name="Trouern-Trend A."/>
            <person name="McMahon S.M."/>
            <person name="Schaberg P.G."/>
            <person name="Yang J."/>
            <person name="Wegrzyn J.L."/>
            <person name="Swenson N.G."/>
        </authorList>
    </citation>
    <scope>NUCLEOTIDE SEQUENCE</scope>
    <source>
        <strain evidence="2">91603</strain>
    </source>
</reference>